<keyword evidence="3" id="KW-1185">Reference proteome</keyword>
<protein>
    <recommendedName>
        <fullName evidence="1">Serine aminopeptidase S33 domain-containing protein</fullName>
    </recommendedName>
</protein>
<evidence type="ECO:0000313" key="2">
    <source>
        <dbReference type="EMBL" id="OLR90153.1"/>
    </source>
</evidence>
<dbReference type="GO" id="GO:0003824">
    <property type="term" value="F:catalytic activity"/>
    <property type="evidence" value="ECO:0007669"/>
    <property type="project" value="UniProtKB-ARBA"/>
</dbReference>
<comment type="caution">
    <text evidence="2">The sequence shown here is derived from an EMBL/GenBank/DDBJ whole genome shotgun (WGS) entry which is preliminary data.</text>
</comment>
<dbReference type="InterPro" id="IPR029058">
    <property type="entry name" value="AB_hydrolase_fold"/>
</dbReference>
<dbReference type="InterPro" id="IPR022742">
    <property type="entry name" value="Hydrolase_4"/>
</dbReference>
<organism evidence="2 3">
    <name type="scientific">Actinokineospora bangkokensis</name>
    <dbReference type="NCBI Taxonomy" id="1193682"/>
    <lineage>
        <taxon>Bacteria</taxon>
        <taxon>Bacillati</taxon>
        <taxon>Actinomycetota</taxon>
        <taxon>Actinomycetes</taxon>
        <taxon>Pseudonocardiales</taxon>
        <taxon>Pseudonocardiaceae</taxon>
        <taxon>Actinokineospora</taxon>
    </lineage>
</organism>
<dbReference type="AlphaFoldDB" id="A0A1Q9LDR0"/>
<gene>
    <name evidence="2" type="ORF">BJP25_04065</name>
</gene>
<feature type="domain" description="Serine aminopeptidase S33" evidence="1">
    <location>
        <begin position="28"/>
        <end position="315"/>
    </location>
</feature>
<name>A0A1Q9LDR0_9PSEU</name>
<evidence type="ECO:0000259" key="1">
    <source>
        <dbReference type="Pfam" id="PF12146"/>
    </source>
</evidence>
<dbReference type="Pfam" id="PF12146">
    <property type="entry name" value="Hydrolase_4"/>
    <property type="match status" value="1"/>
</dbReference>
<evidence type="ECO:0000313" key="3">
    <source>
        <dbReference type="Proteomes" id="UP000186040"/>
    </source>
</evidence>
<reference evidence="2 3" key="1">
    <citation type="submission" date="2016-10" db="EMBL/GenBank/DDBJ databases">
        <title>The Draft Genome Sequence of Actinokineospora bangkokensis 44EHWT reveals the biosynthetic pathway of antifungal compounds Thailandins with unusual extender unit butylmalonyl-CoA.</title>
        <authorList>
            <person name="Greule A."/>
            <person name="Intra B."/>
            <person name="Flemming S."/>
            <person name="Rommel M.G."/>
            <person name="Panbangred W."/>
            <person name="Bechthold A."/>
        </authorList>
    </citation>
    <scope>NUCLEOTIDE SEQUENCE [LARGE SCALE GENOMIC DNA]</scope>
    <source>
        <strain evidence="2 3">44EHW</strain>
    </source>
</reference>
<dbReference type="InterPro" id="IPR050266">
    <property type="entry name" value="AB_hydrolase_sf"/>
</dbReference>
<dbReference type="EMBL" id="MKQR01000028">
    <property type="protein sequence ID" value="OLR90153.1"/>
    <property type="molecule type" value="Genomic_DNA"/>
</dbReference>
<dbReference type="Gene3D" id="3.40.50.1820">
    <property type="entry name" value="alpha/beta hydrolase"/>
    <property type="match status" value="1"/>
</dbReference>
<dbReference type="Proteomes" id="UP000186040">
    <property type="component" value="Unassembled WGS sequence"/>
</dbReference>
<sequence length="338" mass="36244">MGVADIFRTSDGVALHVADSGPAGAPLTVVLAHGWTSDLRVWDEVVPLLTPHARVLRYDHRGHGRSGPAPRGSATLPRLSTDLAELLAERVPTGEVVLVGHSMGGMTMMSLAETHPDVVASLAGAVFVSTSAAEMDQLTFGLPRPLVRAVMKRRGKPRAHASAAAVVEGMNTRVDHDAATPDTATPEVAAPEIAGEPVLVDRAAPRVGKVQEVANLAFLRWLVFGSVFRMVDVRAVADQLGRSHRGTIGGLQRDILRHHSRVPALDAYQAVRTQVLVGEADRVTPLEHAHVIARALPDTEFVRYPGAGHMLPYERAPELANRVLRLVRSATRAPQHTV</sequence>
<dbReference type="STRING" id="1193682.BJP25_04065"/>
<accession>A0A1Q9LDR0</accession>
<proteinExistence type="predicted"/>
<dbReference type="SUPFAM" id="SSF53474">
    <property type="entry name" value="alpha/beta-Hydrolases"/>
    <property type="match status" value="1"/>
</dbReference>
<dbReference type="PANTHER" id="PTHR43798">
    <property type="entry name" value="MONOACYLGLYCEROL LIPASE"/>
    <property type="match status" value="1"/>
</dbReference>